<dbReference type="InParanoid" id="A0A3N4KE18"/>
<protein>
    <submittedName>
        <fullName evidence="1">Uncharacterized protein</fullName>
    </submittedName>
</protein>
<dbReference type="Proteomes" id="UP000277580">
    <property type="component" value="Unassembled WGS sequence"/>
</dbReference>
<accession>A0A3N4KE18</accession>
<evidence type="ECO:0000313" key="1">
    <source>
        <dbReference type="EMBL" id="RPB08730.1"/>
    </source>
</evidence>
<keyword evidence="2" id="KW-1185">Reference proteome</keyword>
<sequence length="204" mass="22212">MVLCVGGAVRIYSSSIRETRLSKRLCLLGTSGSINSYCNGQLMGHIISIIYYLVRWINPTILCVRCWGGHGKEGQPSRESLRGRASTYGILLPVVPLFLLRGFCRINRVGKPIRLGLPQRAGGSLSEPGAPHISSSPQAILLHEELKCLWLPLSSYDMTDNKGTLVDRFVSPWSGQNHIVPTHSGHVVPCVGSDGNICVAYVST</sequence>
<dbReference type="AlphaFoldDB" id="A0A3N4KE18"/>
<name>A0A3N4KE18_9PEZI</name>
<reference evidence="1 2" key="1">
    <citation type="journal article" date="2018" name="Nat. Ecol. Evol.">
        <title>Pezizomycetes genomes reveal the molecular basis of ectomycorrhizal truffle lifestyle.</title>
        <authorList>
            <person name="Murat C."/>
            <person name="Payen T."/>
            <person name="Noel B."/>
            <person name="Kuo A."/>
            <person name="Morin E."/>
            <person name="Chen J."/>
            <person name="Kohler A."/>
            <person name="Krizsan K."/>
            <person name="Balestrini R."/>
            <person name="Da Silva C."/>
            <person name="Montanini B."/>
            <person name="Hainaut M."/>
            <person name="Levati E."/>
            <person name="Barry K.W."/>
            <person name="Belfiori B."/>
            <person name="Cichocki N."/>
            <person name="Clum A."/>
            <person name="Dockter R.B."/>
            <person name="Fauchery L."/>
            <person name="Guy J."/>
            <person name="Iotti M."/>
            <person name="Le Tacon F."/>
            <person name="Lindquist E.A."/>
            <person name="Lipzen A."/>
            <person name="Malagnac F."/>
            <person name="Mello A."/>
            <person name="Molinier V."/>
            <person name="Miyauchi S."/>
            <person name="Poulain J."/>
            <person name="Riccioni C."/>
            <person name="Rubini A."/>
            <person name="Sitrit Y."/>
            <person name="Splivallo R."/>
            <person name="Traeger S."/>
            <person name="Wang M."/>
            <person name="Zifcakova L."/>
            <person name="Wipf D."/>
            <person name="Zambonelli A."/>
            <person name="Paolocci F."/>
            <person name="Nowrousian M."/>
            <person name="Ottonello S."/>
            <person name="Baldrian P."/>
            <person name="Spatafora J.W."/>
            <person name="Henrissat B."/>
            <person name="Nagy L.G."/>
            <person name="Aury J.M."/>
            <person name="Wincker P."/>
            <person name="Grigoriev I.V."/>
            <person name="Bonfante P."/>
            <person name="Martin F.M."/>
        </authorList>
    </citation>
    <scope>NUCLEOTIDE SEQUENCE [LARGE SCALE GENOMIC DNA]</scope>
    <source>
        <strain evidence="1 2">CCBAS932</strain>
    </source>
</reference>
<organism evidence="1 2">
    <name type="scientific">Morchella conica CCBAS932</name>
    <dbReference type="NCBI Taxonomy" id="1392247"/>
    <lineage>
        <taxon>Eukaryota</taxon>
        <taxon>Fungi</taxon>
        <taxon>Dikarya</taxon>
        <taxon>Ascomycota</taxon>
        <taxon>Pezizomycotina</taxon>
        <taxon>Pezizomycetes</taxon>
        <taxon>Pezizales</taxon>
        <taxon>Morchellaceae</taxon>
        <taxon>Morchella</taxon>
    </lineage>
</organism>
<gene>
    <name evidence="1" type="ORF">P167DRAFT_595316</name>
</gene>
<evidence type="ECO:0000313" key="2">
    <source>
        <dbReference type="Proteomes" id="UP000277580"/>
    </source>
</evidence>
<proteinExistence type="predicted"/>
<dbReference type="EMBL" id="ML119159">
    <property type="protein sequence ID" value="RPB08730.1"/>
    <property type="molecule type" value="Genomic_DNA"/>
</dbReference>
<dbReference type="OrthoDB" id="10639455at2759"/>